<sequence>MSGRHLDTPDLDGPSDEQTDTTSHLRSWHSRELKLGGFGVPVHDEVVPPLLSHLTRTISVNHRHRAKRLTSMKLETIPRPAICKIRDRNRTSCWDRRHSLRRAWLVDGLTGNSLNREATSP</sequence>
<protein>
    <submittedName>
        <fullName evidence="2">Uncharacterized protein</fullName>
    </submittedName>
</protein>
<reference evidence="2 3" key="1">
    <citation type="journal article" date="2016" name="PLoS Pathog.">
        <title>Biosynthesis of antibiotic leucinostatins in bio-control fungus Purpureocillium lilacinum and their inhibition on phytophthora revealed by genome mining.</title>
        <authorList>
            <person name="Wang G."/>
            <person name="Liu Z."/>
            <person name="Lin R."/>
            <person name="Li E."/>
            <person name="Mao Z."/>
            <person name="Ling J."/>
            <person name="Yang Y."/>
            <person name="Yin W.B."/>
            <person name="Xie B."/>
        </authorList>
    </citation>
    <scope>NUCLEOTIDE SEQUENCE [LARGE SCALE GENOMIC DNA]</scope>
    <source>
        <strain evidence="2">170</strain>
    </source>
</reference>
<dbReference type="EMBL" id="LSBJ02000004">
    <property type="protein sequence ID" value="OAQ66509.2"/>
    <property type="molecule type" value="Genomic_DNA"/>
</dbReference>
<evidence type="ECO:0000256" key="1">
    <source>
        <dbReference type="SAM" id="MobiDB-lite"/>
    </source>
</evidence>
<keyword evidence="3" id="KW-1185">Reference proteome</keyword>
<dbReference type="GeneID" id="28850815"/>
<accession>A0A179FNB8</accession>
<gene>
    <name evidence="2" type="ORF">VFPPC_08052</name>
</gene>
<comment type="caution">
    <text evidence="2">The sequence shown here is derived from an EMBL/GenBank/DDBJ whole genome shotgun (WGS) entry which is preliminary data.</text>
</comment>
<dbReference type="AlphaFoldDB" id="A0A179FNB8"/>
<evidence type="ECO:0000313" key="3">
    <source>
        <dbReference type="Proteomes" id="UP000078397"/>
    </source>
</evidence>
<name>A0A179FNB8_METCM</name>
<dbReference type="Proteomes" id="UP000078397">
    <property type="component" value="Unassembled WGS sequence"/>
</dbReference>
<feature type="compositionally biased region" description="Acidic residues" evidence="1">
    <location>
        <begin position="9"/>
        <end position="19"/>
    </location>
</feature>
<dbReference type="RefSeq" id="XP_022284388.1">
    <property type="nucleotide sequence ID" value="XM_022428592.1"/>
</dbReference>
<organism evidence="2 3">
    <name type="scientific">Pochonia chlamydosporia 170</name>
    <dbReference type="NCBI Taxonomy" id="1380566"/>
    <lineage>
        <taxon>Eukaryota</taxon>
        <taxon>Fungi</taxon>
        <taxon>Dikarya</taxon>
        <taxon>Ascomycota</taxon>
        <taxon>Pezizomycotina</taxon>
        <taxon>Sordariomycetes</taxon>
        <taxon>Hypocreomycetidae</taxon>
        <taxon>Hypocreales</taxon>
        <taxon>Clavicipitaceae</taxon>
        <taxon>Pochonia</taxon>
    </lineage>
</organism>
<evidence type="ECO:0000313" key="2">
    <source>
        <dbReference type="EMBL" id="OAQ66509.2"/>
    </source>
</evidence>
<proteinExistence type="predicted"/>
<feature type="region of interest" description="Disordered" evidence="1">
    <location>
        <begin position="1"/>
        <end position="28"/>
    </location>
</feature>
<dbReference type="KEGG" id="pchm:VFPPC_08052"/>